<comment type="caution">
    <text evidence="2">The sequence shown here is derived from an EMBL/GenBank/DDBJ whole genome shotgun (WGS) entry which is preliminary data.</text>
</comment>
<reference evidence="2 3" key="2">
    <citation type="submission" date="2019-02" db="EMBL/GenBank/DDBJ databases">
        <title>'Lichenibacterium ramalinii' gen. nov. sp. nov., 'Lichenibacterium minor' gen. nov. sp. nov.</title>
        <authorList>
            <person name="Pankratov T."/>
        </authorList>
    </citation>
    <scope>NUCLEOTIDE SEQUENCE [LARGE SCALE GENOMIC DNA]</scope>
    <source>
        <strain evidence="2 3">RmlP026</strain>
    </source>
</reference>
<proteinExistence type="predicted"/>
<evidence type="ECO:0000313" key="3">
    <source>
        <dbReference type="Proteomes" id="UP000290759"/>
    </source>
</evidence>
<accession>A0A4Q2U2W4</accession>
<keyword evidence="3" id="KW-1185">Reference proteome</keyword>
<organism evidence="2 3">
    <name type="scientific">Lichenibacterium minor</name>
    <dbReference type="NCBI Taxonomy" id="2316528"/>
    <lineage>
        <taxon>Bacteria</taxon>
        <taxon>Pseudomonadati</taxon>
        <taxon>Pseudomonadota</taxon>
        <taxon>Alphaproteobacteria</taxon>
        <taxon>Hyphomicrobiales</taxon>
        <taxon>Lichenihabitantaceae</taxon>
        <taxon>Lichenibacterium</taxon>
    </lineage>
</organism>
<protein>
    <recommendedName>
        <fullName evidence="1">DUF6894 domain-containing protein</fullName>
    </recommendedName>
</protein>
<dbReference type="RefSeq" id="WP_129229709.1">
    <property type="nucleotide sequence ID" value="NZ_QYBB01000063.1"/>
</dbReference>
<evidence type="ECO:0000313" key="2">
    <source>
        <dbReference type="EMBL" id="RYC29207.1"/>
    </source>
</evidence>
<evidence type="ECO:0000259" key="1">
    <source>
        <dbReference type="Pfam" id="PF21834"/>
    </source>
</evidence>
<sequence>MYYFDIDDSGEGSRDVFGIELRDLYEARDQALSLLPDIARDHAVDAEHRTITAVVRCHEGRERYRTTLTVQGEWIEAPDYPEAVDD</sequence>
<dbReference type="Pfam" id="PF21834">
    <property type="entry name" value="DUF6894"/>
    <property type="match status" value="1"/>
</dbReference>
<name>A0A4Q2U2W4_9HYPH</name>
<gene>
    <name evidence="2" type="ORF">D3273_25145</name>
</gene>
<dbReference type="EMBL" id="QYBB01000063">
    <property type="protein sequence ID" value="RYC29207.1"/>
    <property type="molecule type" value="Genomic_DNA"/>
</dbReference>
<dbReference type="OrthoDB" id="8094360at2"/>
<dbReference type="InterPro" id="IPR054189">
    <property type="entry name" value="DUF6894"/>
</dbReference>
<feature type="domain" description="DUF6894" evidence="1">
    <location>
        <begin position="2"/>
        <end position="69"/>
    </location>
</feature>
<reference evidence="2 3" key="1">
    <citation type="submission" date="2018-12" db="EMBL/GenBank/DDBJ databases">
        <authorList>
            <person name="Grouzdev D.S."/>
            <person name="Krutkina M.S."/>
        </authorList>
    </citation>
    <scope>NUCLEOTIDE SEQUENCE [LARGE SCALE GENOMIC DNA]</scope>
    <source>
        <strain evidence="2 3">RmlP026</strain>
    </source>
</reference>
<dbReference type="Proteomes" id="UP000290759">
    <property type="component" value="Unassembled WGS sequence"/>
</dbReference>
<dbReference type="AlphaFoldDB" id="A0A4Q2U2W4"/>